<evidence type="ECO:0000259" key="8">
    <source>
        <dbReference type="Pfam" id="PF25019"/>
    </source>
</evidence>
<evidence type="ECO:0008006" key="11">
    <source>
        <dbReference type="Google" id="ProtNLM"/>
    </source>
</evidence>
<dbReference type="SUPFAM" id="SSF52540">
    <property type="entry name" value="P-loop containing nucleoside triphosphate hydrolases"/>
    <property type="match status" value="1"/>
</dbReference>
<organism evidence="9 10">
    <name type="scientific">Castanea mollissima</name>
    <name type="common">Chinese chestnut</name>
    <dbReference type="NCBI Taxonomy" id="60419"/>
    <lineage>
        <taxon>Eukaryota</taxon>
        <taxon>Viridiplantae</taxon>
        <taxon>Streptophyta</taxon>
        <taxon>Embryophyta</taxon>
        <taxon>Tracheophyta</taxon>
        <taxon>Spermatophyta</taxon>
        <taxon>Magnoliopsida</taxon>
        <taxon>eudicotyledons</taxon>
        <taxon>Gunneridae</taxon>
        <taxon>Pentapetalae</taxon>
        <taxon>rosids</taxon>
        <taxon>fabids</taxon>
        <taxon>Fagales</taxon>
        <taxon>Fagaceae</taxon>
        <taxon>Castanea</taxon>
    </lineage>
</organism>
<dbReference type="PANTHER" id="PTHR36766:SF31">
    <property type="entry name" value="DISEASE RESISTANCE RPP13-LIKE PROTEIN 1"/>
    <property type="match status" value="1"/>
</dbReference>
<keyword evidence="3" id="KW-0547">Nucleotide-binding</keyword>
<dbReference type="InterPro" id="IPR032675">
    <property type="entry name" value="LRR_dom_sf"/>
</dbReference>
<proteinExistence type="predicted"/>
<feature type="domain" description="Disease resistance N-terminal" evidence="7">
    <location>
        <begin position="17"/>
        <end position="102"/>
    </location>
</feature>
<dbReference type="AlphaFoldDB" id="A0A8J4R3B7"/>
<evidence type="ECO:0000259" key="7">
    <source>
        <dbReference type="Pfam" id="PF18052"/>
    </source>
</evidence>
<dbReference type="OrthoDB" id="1896560at2759"/>
<feature type="domain" description="R13L1/DRL21-like LRR repeat region" evidence="8">
    <location>
        <begin position="325"/>
        <end position="448"/>
    </location>
</feature>
<dbReference type="InterPro" id="IPR056789">
    <property type="entry name" value="LRR_R13L1-DRL21"/>
</dbReference>
<accession>A0A8J4R3B7</accession>
<evidence type="ECO:0000313" key="9">
    <source>
        <dbReference type="EMBL" id="KAF3964290.1"/>
    </source>
</evidence>
<keyword evidence="4" id="KW-0611">Plant defense</keyword>
<comment type="caution">
    <text evidence="9">The sequence shown here is derived from an EMBL/GenBank/DDBJ whole genome shotgun (WGS) entry which is preliminary data.</text>
</comment>
<dbReference type="InterPro" id="IPR041118">
    <property type="entry name" value="Rx_N"/>
</dbReference>
<evidence type="ECO:0000256" key="3">
    <source>
        <dbReference type="ARBA" id="ARBA00022741"/>
    </source>
</evidence>
<dbReference type="GO" id="GO:0006952">
    <property type="term" value="P:defense response"/>
    <property type="evidence" value="ECO:0007669"/>
    <property type="project" value="UniProtKB-KW"/>
</dbReference>
<dbReference type="GO" id="GO:0005524">
    <property type="term" value="F:ATP binding"/>
    <property type="evidence" value="ECO:0007669"/>
    <property type="project" value="UniProtKB-KW"/>
</dbReference>
<dbReference type="GO" id="GO:0043531">
    <property type="term" value="F:ADP binding"/>
    <property type="evidence" value="ECO:0007669"/>
    <property type="project" value="InterPro"/>
</dbReference>
<gene>
    <name evidence="9" type="ORF">CMV_011406</name>
</gene>
<evidence type="ECO:0000256" key="1">
    <source>
        <dbReference type="ARBA" id="ARBA00022614"/>
    </source>
</evidence>
<keyword evidence="2" id="KW-0677">Repeat</keyword>
<dbReference type="GO" id="GO:0051707">
    <property type="term" value="P:response to other organism"/>
    <property type="evidence" value="ECO:0007669"/>
    <property type="project" value="UniProtKB-ARBA"/>
</dbReference>
<evidence type="ECO:0000259" key="6">
    <source>
        <dbReference type="Pfam" id="PF00931"/>
    </source>
</evidence>
<evidence type="ECO:0000256" key="4">
    <source>
        <dbReference type="ARBA" id="ARBA00022821"/>
    </source>
</evidence>
<dbReference type="Gene3D" id="3.40.50.300">
    <property type="entry name" value="P-loop containing nucleotide triphosphate hydrolases"/>
    <property type="match status" value="1"/>
</dbReference>
<keyword evidence="10" id="KW-1185">Reference proteome</keyword>
<evidence type="ECO:0000313" key="10">
    <source>
        <dbReference type="Proteomes" id="UP000737018"/>
    </source>
</evidence>
<evidence type="ECO:0000256" key="2">
    <source>
        <dbReference type="ARBA" id="ARBA00022737"/>
    </source>
</evidence>
<dbReference type="SUPFAM" id="SSF52058">
    <property type="entry name" value="L domain-like"/>
    <property type="match status" value="2"/>
</dbReference>
<name>A0A8J4R3B7_9ROSI</name>
<dbReference type="InterPro" id="IPR002182">
    <property type="entry name" value="NB-ARC"/>
</dbReference>
<dbReference type="Gene3D" id="1.20.5.4130">
    <property type="match status" value="1"/>
</dbReference>
<dbReference type="PANTHER" id="PTHR36766">
    <property type="entry name" value="PLANT BROAD-SPECTRUM MILDEW RESISTANCE PROTEIN RPW8"/>
    <property type="match status" value="1"/>
</dbReference>
<dbReference type="Pfam" id="PF18052">
    <property type="entry name" value="Rx_N"/>
    <property type="match status" value="1"/>
</dbReference>
<sequence>MVWEILGESLLSALFGALFERLASPLVRNFFGDRDFDQTLFDKMKTVLLTVNAVLSDAEEKQITNMAVKEWVNELKDAAYHAEDLLDEIATIALQCELEAEAKVKGKQVMGLFFTRNPSKEDKDSSLKLDKDMESRLKNIVERLEFLAQQRDIMNFKESVRGKPLLVLPTTSLVDEFEVFGRDKDKEKLKEFLLAGNAQKENRTPVIAIVGIGGVGKTTLAQLLYNDSEFEDGKLNEISEKARYFAWSINRLDGPEIFVALQETLLLASCIELTELPANFGNLINLRHLDVSETNLREMPLEFGRLKSLQVLTDFFVSRNSGPKISELAKLAHLRTISISRVQNVVDATDASEADLKSKHYLNELAFTWTSNTHEVQNEIDILDNLQPHKNLKKLTIENYGGSRFPDWLGDAIFSNMVFLCLSKCKICTSLPPLGHLSSLQGLYIIEMEGLKRLDSGFYGNGHFGVKPFRSLRTLLFEELPSWTHWIHLENEGEHFPSLQQLHIRGCPKLIGTLPKHLRSLKEMKLHDLDSLTTLSQELFEGNSSFQRLEIVNCPSLSSFPGGDSLNNVKTISICDCQNLKPFLLEHTMHPFRALESLQIMRSCDSLQSLPLSLFTKLQDLHIEDCRNLKSLSIPNNLHLDLTFLRRMKFKDCPNLEFFPEKGLPTPNLQSLLITNCNNLMPQKEWGLHRMVSLTCFEIEGGCSNLELFPEEGLLPNTLTSLRISRLPHLKFIGHGLQHLTLLGKLEINCCEKLELMPEEGLPASLFSLHIQNCSLLADPCQKDGTKKRFCSSVFSSSSQNKKLTMNSALSTAFPPP</sequence>
<feature type="domain" description="NB-ARC" evidence="6">
    <location>
        <begin position="183"/>
        <end position="229"/>
    </location>
</feature>
<dbReference type="InterPro" id="IPR027417">
    <property type="entry name" value="P-loop_NTPase"/>
</dbReference>
<dbReference type="PRINTS" id="PR00364">
    <property type="entry name" value="DISEASERSIST"/>
</dbReference>
<dbReference type="EMBL" id="JRKL02001388">
    <property type="protein sequence ID" value="KAF3964290.1"/>
    <property type="molecule type" value="Genomic_DNA"/>
</dbReference>
<dbReference type="Pfam" id="PF25019">
    <property type="entry name" value="LRR_R13L1-DRL21"/>
    <property type="match status" value="1"/>
</dbReference>
<protein>
    <recommendedName>
        <fullName evidence="11">Rx N-terminal domain-containing protein</fullName>
    </recommendedName>
</protein>
<evidence type="ECO:0000256" key="5">
    <source>
        <dbReference type="ARBA" id="ARBA00022840"/>
    </source>
</evidence>
<dbReference type="Pfam" id="PF00931">
    <property type="entry name" value="NB-ARC"/>
    <property type="match status" value="1"/>
</dbReference>
<keyword evidence="1" id="KW-0433">Leucine-rich repeat</keyword>
<dbReference type="Proteomes" id="UP000737018">
    <property type="component" value="Unassembled WGS sequence"/>
</dbReference>
<reference evidence="9" key="1">
    <citation type="submission" date="2020-03" db="EMBL/GenBank/DDBJ databases">
        <title>Castanea mollissima Vanexum genome sequencing.</title>
        <authorList>
            <person name="Staton M."/>
        </authorList>
    </citation>
    <scope>NUCLEOTIDE SEQUENCE</scope>
    <source>
        <tissue evidence="9">Leaf</tissue>
    </source>
</reference>
<dbReference type="Gene3D" id="3.80.10.10">
    <property type="entry name" value="Ribonuclease Inhibitor"/>
    <property type="match status" value="3"/>
</dbReference>
<keyword evidence="5" id="KW-0067">ATP-binding</keyword>